<protein>
    <submittedName>
        <fullName evidence="2">Uncharacterized protein</fullName>
    </submittedName>
</protein>
<accession>A0AAV8ZF76</accession>
<organism evidence="2 3">
    <name type="scientific">Aromia moschata</name>
    <dbReference type="NCBI Taxonomy" id="1265417"/>
    <lineage>
        <taxon>Eukaryota</taxon>
        <taxon>Metazoa</taxon>
        <taxon>Ecdysozoa</taxon>
        <taxon>Arthropoda</taxon>
        <taxon>Hexapoda</taxon>
        <taxon>Insecta</taxon>
        <taxon>Pterygota</taxon>
        <taxon>Neoptera</taxon>
        <taxon>Endopterygota</taxon>
        <taxon>Coleoptera</taxon>
        <taxon>Polyphaga</taxon>
        <taxon>Cucujiformia</taxon>
        <taxon>Chrysomeloidea</taxon>
        <taxon>Cerambycidae</taxon>
        <taxon>Cerambycinae</taxon>
        <taxon>Callichromatini</taxon>
        <taxon>Aromia</taxon>
    </lineage>
</organism>
<reference evidence="2" key="1">
    <citation type="journal article" date="2023" name="Insect Mol. Biol.">
        <title>Genome sequencing provides insights into the evolution of gene families encoding plant cell wall-degrading enzymes in longhorned beetles.</title>
        <authorList>
            <person name="Shin N.R."/>
            <person name="Okamura Y."/>
            <person name="Kirsch R."/>
            <person name="Pauchet Y."/>
        </authorList>
    </citation>
    <scope>NUCLEOTIDE SEQUENCE</scope>
    <source>
        <strain evidence="2">AMC_N1</strain>
    </source>
</reference>
<dbReference type="Proteomes" id="UP001162162">
    <property type="component" value="Unassembled WGS sequence"/>
</dbReference>
<dbReference type="EMBL" id="JAPWTK010000003">
    <property type="protein sequence ID" value="KAJ8962357.1"/>
    <property type="molecule type" value="Genomic_DNA"/>
</dbReference>
<comment type="caution">
    <text evidence="2">The sequence shown here is derived from an EMBL/GenBank/DDBJ whole genome shotgun (WGS) entry which is preliminary data.</text>
</comment>
<evidence type="ECO:0000313" key="3">
    <source>
        <dbReference type="Proteomes" id="UP001162162"/>
    </source>
</evidence>
<gene>
    <name evidence="2" type="ORF">NQ318_018340</name>
</gene>
<evidence type="ECO:0000313" key="2">
    <source>
        <dbReference type="EMBL" id="KAJ8962357.1"/>
    </source>
</evidence>
<proteinExistence type="predicted"/>
<name>A0AAV8ZF76_9CUCU</name>
<feature type="region of interest" description="Disordered" evidence="1">
    <location>
        <begin position="139"/>
        <end position="158"/>
    </location>
</feature>
<dbReference type="AlphaFoldDB" id="A0AAV8ZF76"/>
<sequence>MTLNHSKTWPVNTFAVVQLRVDLQGRTYDTVAKQEALSGLPRPKECPTRQNRLKYSATLNENFKLKSSNDSSEIQYRADIAENANAARDDKVIIENGVVLPLSEKHLELFTKMSSAPRLRTTVRTDTISTLLDPTEFECERTEDAGNNNKPEENNNPEQLQKFHVLALTRIEENVDEGECHVHRVGRRPSIKVDNWDFIYTETLPNTQVRLAPIK</sequence>
<evidence type="ECO:0000256" key="1">
    <source>
        <dbReference type="SAM" id="MobiDB-lite"/>
    </source>
</evidence>
<keyword evidence="3" id="KW-1185">Reference proteome</keyword>